<evidence type="ECO:0000313" key="4">
    <source>
        <dbReference type="Proteomes" id="UP000007259"/>
    </source>
</evidence>
<dbReference type="GeneID" id="13452084"/>
<dbReference type="Gene3D" id="2.30.29.30">
    <property type="entry name" value="Pleckstrin-homology domain (PH domain)/Phosphotyrosine-binding domain (PTB)"/>
    <property type="match status" value="1"/>
</dbReference>
<gene>
    <name evidence="3" type="ORF">LMXM_32_2230</name>
</gene>
<keyword evidence="4" id="KW-1185">Reference proteome</keyword>
<evidence type="ECO:0000259" key="2">
    <source>
        <dbReference type="Pfam" id="PF25406"/>
    </source>
</evidence>
<accession>E9B462</accession>
<dbReference type="OMA" id="FFRIRMM"/>
<evidence type="ECO:0000313" key="3">
    <source>
        <dbReference type="EMBL" id="CBZ30030.1"/>
    </source>
</evidence>
<feature type="domain" description="PH-like" evidence="2">
    <location>
        <begin position="109"/>
        <end position="293"/>
    </location>
</feature>
<dbReference type="Pfam" id="PF25406">
    <property type="entry name" value="PH_31"/>
    <property type="match status" value="1"/>
</dbReference>
<protein>
    <recommendedName>
        <fullName evidence="2">PH-like domain-containing protein</fullName>
    </recommendedName>
</protein>
<dbReference type="Proteomes" id="UP000007259">
    <property type="component" value="Chromosome 32"/>
</dbReference>
<dbReference type="OrthoDB" id="263079at2759"/>
<evidence type="ECO:0000256" key="1">
    <source>
        <dbReference type="SAM" id="MobiDB-lite"/>
    </source>
</evidence>
<sequence>MSSRNDAPTMATDSSSISPEERPRSHRHQRHRHHQRRSRHGRSGGGGGANRNGGRHDNAHDDDDDNSDSTWAGAEEDSLSFAEAIVSAMDAQPVVPPELLRNLQEPPFIWNRHPSHRIVLCLLQHRGIYLPRYRELVDYHMAELFLHYLDLCREGAFFIHYSAGKWPKERFFRIRMLPVNRLEAQTESVPHLVITLHESGVDILDAIPLNELVGVTTTPQTARFLPFLESPRTIIGCREGRGHRARLPADGAFSLWFYDVAQHKPRSVDILTCDPKVFDIWTKTFQGLVSVNSSSVVQVALTPQGESVELTELTRAAQQQGEVAHGEKFGGLSSS</sequence>
<feature type="compositionally biased region" description="Basic residues" evidence="1">
    <location>
        <begin position="24"/>
        <end position="42"/>
    </location>
</feature>
<proteinExistence type="predicted"/>
<dbReference type="AlphaFoldDB" id="E9B462"/>
<organism evidence="3 4">
    <name type="scientific">Leishmania mexicana (strain MHOM/GT/2001/U1103)</name>
    <dbReference type="NCBI Taxonomy" id="929439"/>
    <lineage>
        <taxon>Eukaryota</taxon>
        <taxon>Discoba</taxon>
        <taxon>Euglenozoa</taxon>
        <taxon>Kinetoplastea</taxon>
        <taxon>Metakinetoplastina</taxon>
        <taxon>Trypanosomatida</taxon>
        <taxon>Trypanosomatidae</taxon>
        <taxon>Leishmaniinae</taxon>
        <taxon>Leishmania</taxon>
    </lineage>
</organism>
<dbReference type="InterPro" id="IPR057608">
    <property type="entry name" value="PH_2_kinetoplastids"/>
</dbReference>
<feature type="region of interest" description="Disordered" evidence="1">
    <location>
        <begin position="1"/>
        <end position="72"/>
    </location>
</feature>
<dbReference type="KEGG" id="lmi:LMXM_32_2230"/>
<name>E9B462_LEIMU</name>
<dbReference type="RefSeq" id="XP_003878479.1">
    <property type="nucleotide sequence ID" value="XM_003878430.1"/>
</dbReference>
<dbReference type="InterPro" id="IPR011993">
    <property type="entry name" value="PH-like_dom_sf"/>
</dbReference>
<dbReference type="VEuPathDB" id="TriTrypDB:LmxM.32.2230"/>
<dbReference type="EMBL" id="FR799585">
    <property type="protein sequence ID" value="CBZ30030.1"/>
    <property type="molecule type" value="Genomic_DNA"/>
</dbReference>
<dbReference type="PhylomeDB" id="E9B462"/>
<reference evidence="3 4" key="1">
    <citation type="journal article" date="2011" name="Genome Res.">
        <title>Chromosome and gene copy number variation allow major structural change between species and strains of Leishmania.</title>
        <authorList>
            <person name="Rogers M.B."/>
            <person name="Hilley J.D."/>
            <person name="Dickens N.J."/>
            <person name="Wilkes J."/>
            <person name="Bates P.A."/>
            <person name="Depledge D.P."/>
            <person name="Harris D."/>
            <person name="Her Y."/>
            <person name="Herzyk P."/>
            <person name="Imamura H."/>
            <person name="Otto T.D."/>
            <person name="Sanders M."/>
            <person name="Seeger K."/>
            <person name="Dujardin J.C."/>
            <person name="Berriman M."/>
            <person name="Smith D.F."/>
            <person name="Hertz-Fowler C."/>
            <person name="Mottram J.C."/>
        </authorList>
    </citation>
    <scope>NUCLEOTIDE SEQUENCE [LARGE SCALE GENOMIC DNA]</scope>
    <source>
        <strain evidence="3 4">MHOM/GT/2001/U1103</strain>
    </source>
</reference>